<gene>
    <name evidence="1" type="ORF">CY34DRAFT_19353</name>
</gene>
<dbReference type="Proteomes" id="UP000054485">
    <property type="component" value="Unassembled WGS sequence"/>
</dbReference>
<organism evidence="1 2">
    <name type="scientific">Suillus luteus UH-Slu-Lm8-n1</name>
    <dbReference type="NCBI Taxonomy" id="930992"/>
    <lineage>
        <taxon>Eukaryota</taxon>
        <taxon>Fungi</taxon>
        <taxon>Dikarya</taxon>
        <taxon>Basidiomycota</taxon>
        <taxon>Agaricomycotina</taxon>
        <taxon>Agaricomycetes</taxon>
        <taxon>Agaricomycetidae</taxon>
        <taxon>Boletales</taxon>
        <taxon>Suillineae</taxon>
        <taxon>Suillaceae</taxon>
        <taxon>Suillus</taxon>
    </lineage>
</organism>
<dbReference type="AlphaFoldDB" id="A0A0D0A1M5"/>
<evidence type="ECO:0000313" key="1">
    <source>
        <dbReference type="EMBL" id="KIK32024.1"/>
    </source>
</evidence>
<protein>
    <submittedName>
        <fullName evidence="1">Uncharacterized protein</fullName>
    </submittedName>
</protein>
<reference evidence="2" key="2">
    <citation type="submission" date="2015-01" db="EMBL/GenBank/DDBJ databases">
        <title>Evolutionary Origins and Diversification of the Mycorrhizal Mutualists.</title>
        <authorList>
            <consortium name="DOE Joint Genome Institute"/>
            <consortium name="Mycorrhizal Genomics Consortium"/>
            <person name="Kohler A."/>
            <person name="Kuo A."/>
            <person name="Nagy L.G."/>
            <person name="Floudas D."/>
            <person name="Copeland A."/>
            <person name="Barry K.W."/>
            <person name="Cichocki N."/>
            <person name="Veneault-Fourrey C."/>
            <person name="LaButti K."/>
            <person name="Lindquist E.A."/>
            <person name="Lipzen A."/>
            <person name="Lundell T."/>
            <person name="Morin E."/>
            <person name="Murat C."/>
            <person name="Riley R."/>
            <person name="Ohm R."/>
            <person name="Sun H."/>
            <person name="Tunlid A."/>
            <person name="Henrissat B."/>
            <person name="Grigoriev I.V."/>
            <person name="Hibbett D.S."/>
            <person name="Martin F."/>
        </authorList>
    </citation>
    <scope>NUCLEOTIDE SEQUENCE [LARGE SCALE GENOMIC DNA]</scope>
    <source>
        <strain evidence="2">UH-Slu-Lm8-n1</strain>
    </source>
</reference>
<accession>A0A0D0A1M5</accession>
<dbReference type="HOGENOM" id="CLU_2814106_0_0_1"/>
<keyword evidence="2" id="KW-1185">Reference proteome</keyword>
<dbReference type="InParanoid" id="A0A0D0A1M5"/>
<evidence type="ECO:0000313" key="2">
    <source>
        <dbReference type="Proteomes" id="UP000054485"/>
    </source>
</evidence>
<reference evidence="1 2" key="1">
    <citation type="submission" date="2014-04" db="EMBL/GenBank/DDBJ databases">
        <authorList>
            <consortium name="DOE Joint Genome Institute"/>
            <person name="Kuo A."/>
            <person name="Ruytinx J."/>
            <person name="Rineau F."/>
            <person name="Colpaert J."/>
            <person name="Kohler A."/>
            <person name="Nagy L.G."/>
            <person name="Floudas D."/>
            <person name="Copeland A."/>
            <person name="Barry K.W."/>
            <person name="Cichocki N."/>
            <person name="Veneault-Fourrey C."/>
            <person name="LaButti K."/>
            <person name="Lindquist E.A."/>
            <person name="Lipzen A."/>
            <person name="Lundell T."/>
            <person name="Morin E."/>
            <person name="Murat C."/>
            <person name="Sun H."/>
            <person name="Tunlid A."/>
            <person name="Henrissat B."/>
            <person name="Grigoriev I.V."/>
            <person name="Hibbett D.S."/>
            <person name="Martin F."/>
            <person name="Nordberg H.P."/>
            <person name="Cantor M.N."/>
            <person name="Hua S.X."/>
        </authorList>
    </citation>
    <scope>NUCLEOTIDE SEQUENCE [LARGE SCALE GENOMIC DNA]</scope>
    <source>
        <strain evidence="1 2">UH-Slu-Lm8-n1</strain>
    </source>
</reference>
<dbReference type="EMBL" id="KN836458">
    <property type="protein sequence ID" value="KIK32024.1"/>
    <property type="molecule type" value="Genomic_DNA"/>
</dbReference>
<sequence length="67" mass="7526">MSLSGGKQTHENRGGANQRVLKSSLGSAWMYWMCDGEEGFRVREEWVMKVQSANFGPLWHAHSMSPG</sequence>
<name>A0A0D0A1M5_9AGAM</name>
<proteinExistence type="predicted"/>